<dbReference type="EMBL" id="RAVZ01000141">
    <property type="protein sequence ID" value="RKG85081.1"/>
    <property type="molecule type" value="Genomic_DNA"/>
</dbReference>
<dbReference type="AlphaFoldDB" id="A0A3A8J3E3"/>
<accession>A0A3A8J3E3</accession>
<protein>
    <recommendedName>
        <fullName evidence="3">HEAT repeat domain-containing protein</fullName>
    </recommendedName>
</protein>
<evidence type="ECO:0000313" key="2">
    <source>
        <dbReference type="Proteomes" id="UP000268094"/>
    </source>
</evidence>
<reference evidence="2" key="1">
    <citation type="submission" date="2018-09" db="EMBL/GenBank/DDBJ databases">
        <authorList>
            <person name="Livingstone P.G."/>
            <person name="Whitworth D.E."/>
        </authorList>
    </citation>
    <scope>NUCLEOTIDE SEQUENCE [LARGE SCALE GENOMIC DNA]</scope>
    <source>
        <strain evidence="2">CA054A</strain>
    </source>
</reference>
<keyword evidence="2" id="KW-1185">Reference proteome</keyword>
<dbReference type="Proteomes" id="UP000268094">
    <property type="component" value="Unassembled WGS sequence"/>
</dbReference>
<comment type="caution">
    <text evidence="1">The sequence shown here is derived from an EMBL/GenBank/DDBJ whole genome shotgun (WGS) entry which is preliminary data.</text>
</comment>
<gene>
    <name evidence="1" type="ORF">D7V88_20630</name>
</gene>
<proteinExistence type="predicted"/>
<evidence type="ECO:0000313" key="1">
    <source>
        <dbReference type="EMBL" id="RKG85081.1"/>
    </source>
</evidence>
<organism evidence="1 2">
    <name type="scientific">Corallococcus terminator</name>
    <dbReference type="NCBI Taxonomy" id="2316733"/>
    <lineage>
        <taxon>Bacteria</taxon>
        <taxon>Pseudomonadati</taxon>
        <taxon>Myxococcota</taxon>
        <taxon>Myxococcia</taxon>
        <taxon>Myxococcales</taxon>
        <taxon>Cystobacterineae</taxon>
        <taxon>Myxococcaceae</taxon>
        <taxon>Corallococcus</taxon>
    </lineage>
</organism>
<name>A0A3A8J3E3_9BACT</name>
<sequence>MLHANHGISELSGEEMRQSWEAVRRNPQPHLPYLRSRATLSQLDAAQDPLAFQASLKAISYLLVLGQDAERQQVVELLREVQREQDVVSAQVATLARGRNIASMSPDEQPGYRAQVVRMNRLLDAEGFIVRAFAAVGDARLRDLLLPRLDSSELRNGYIDYLTTTGLQDPVVRARLKMMLEGSPSPVTEQHLRRFFAQPQK</sequence>
<evidence type="ECO:0008006" key="3">
    <source>
        <dbReference type="Google" id="ProtNLM"/>
    </source>
</evidence>